<evidence type="ECO:0000313" key="2">
    <source>
        <dbReference type="EMBL" id="TCP55009.1"/>
    </source>
</evidence>
<dbReference type="RefSeq" id="WP_165912883.1">
    <property type="nucleotide sequence ID" value="NZ_SLXQ01000002.1"/>
</dbReference>
<dbReference type="PANTHER" id="PTHR37305:SF1">
    <property type="entry name" value="MEMBRANE PROTEIN"/>
    <property type="match status" value="1"/>
</dbReference>
<dbReference type="Proteomes" id="UP000294911">
    <property type="component" value="Unassembled WGS sequence"/>
</dbReference>
<dbReference type="Pfam" id="PF12730">
    <property type="entry name" value="ABC2_membrane_4"/>
    <property type="match status" value="1"/>
</dbReference>
<feature type="transmembrane region" description="Helical" evidence="1">
    <location>
        <begin position="156"/>
        <end position="177"/>
    </location>
</feature>
<gene>
    <name evidence="2" type="ORF">EV191_102221</name>
</gene>
<sequence length="256" mass="25710">MNRTSAMNAVFRVEVRKLVRSPVGVIASVALVGGTLVLLGGITAALASGNPDLVAKLGPAATRDWAGLLSSAAQVTAAGGLLGCGVVLAWLFGREFADGTITGLFALPVSRGRIALGKLAVYAVWVVGLSLLLTLGLLGLGALLGYGGPTGGAWAALGRQLLLGVLTGAVATPIAWVATVTRSLLAGVGCAIGLVVVSQVAVLAGAGAWLPLAGPALWAMSHGTEVTAWQLALVPAFAVAFTVLACSSWTRLRLNR</sequence>
<organism evidence="2 3">
    <name type="scientific">Tamaricihabitans halophyticus</name>
    <dbReference type="NCBI Taxonomy" id="1262583"/>
    <lineage>
        <taxon>Bacteria</taxon>
        <taxon>Bacillati</taxon>
        <taxon>Actinomycetota</taxon>
        <taxon>Actinomycetes</taxon>
        <taxon>Pseudonocardiales</taxon>
        <taxon>Pseudonocardiaceae</taxon>
        <taxon>Tamaricihabitans</taxon>
    </lineage>
</organism>
<reference evidence="2 3" key="1">
    <citation type="submission" date="2019-03" db="EMBL/GenBank/DDBJ databases">
        <title>Genomic Encyclopedia of Type Strains, Phase IV (KMG-IV): sequencing the most valuable type-strain genomes for metagenomic binning, comparative biology and taxonomic classification.</title>
        <authorList>
            <person name="Goeker M."/>
        </authorList>
    </citation>
    <scope>NUCLEOTIDE SEQUENCE [LARGE SCALE GENOMIC DNA]</scope>
    <source>
        <strain evidence="2 3">DSM 45765</strain>
    </source>
</reference>
<keyword evidence="1" id="KW-0812">Transmembrane</keyword>
<dbReference type="EMBL" id="SLXQ01000002">
    <property type="protein sequence ID" value="TCP55009.1"/>
    <property type="molecule type" value="Genomic_DNA"/>
</dbReference>
<feature type="transmembrane region" description="Helical" evidence="1">
    <location>
        <begin position="21"/>
        <end position="47"/>
    </location>
</feature>
<feature type="transmembrane region" description="Helical" evidence="1">
    <location>
        <begin position="119"/>
        <end position="144"/>
    </location>
</feature>
<feature type="transmembrane region" description="Helical" evidence="1">
    <location>
        <begin position="229"/>
        <end position="250"/>
    </location>
</feature>
<feature type="transmembrane region" description="Helical" evidence="1">
    <location>
        <begin position="184"/>
        <end position="209"/>
    </location>
</feature>
<evidence type="ECO:0000256" key="1">
    <source>
        <dbReference type="SAM" id="Phobius"/>
    </source>
</evidence>
<comment type="caution">
    <text evidence="2">The sequence shown here is derived from an EMBL/GenBank/DDBJ whole genome shotgun (WGS) entry which is preliminary data.</text>
</comment>
<keyword evidence="1" id="KW-1133">Transmembrane helix</keyword>
<name>A0A4R2R0D8_9PSEU</name>
<evidence type="ECO:0000313" key="3">
    <source>
        <dbReference type="Proteomes" id="UP000294911"/>
    </source>
</evidence>
<protein>
    <submittedName>
        <fullName evidence="2">ABC-2 type transport system permease protein</fullName>
    </submittedName>
</protein>
<keyword evidence="3" id="KW-1185">Reference proteome</keyword>
<dbReference type="PANTHER" id="PTHR37305">
    <property type="entry name" value="INTEGRAL MEMBRANE PROTEIN-RELATED"/>
    <property type="match status" value="1"/>
</dbReference>
<feature type="transmembrane region" description="Helical" evidence="1">
    <location>
        <begin position="67"/>
        <end position="92"/>
    </location>
</feature>
<accession>A0A4R2R0D8</accession>
<keyword evidence="1" id="KW-0472">Membrane</keyword>
<dbReference type="AlphaFoldDB" id="A0A4R2R0D8"/>
<proteinExistence type="predicted"/>